<dbReference type="OrthoDB" id="213326at2157"/>
<dbReference type="GO" id="GO:0015295">
    <property type="term" value="F:solute:proton symporter activity"/>
    <property type="evidence" value="ECO:0007669"/>
    <property type="project" value="TreeGrafter"/>
</dbReference>
<evidence type="ECO:0000256" key="5">
    <source>
        <dbReference type="ARBA" id="ARBA00022989"/>
    </source>
</evidence>
<feature type="transmembrane region" description="Helical" evidence="7">
    <location>
        <begin position="14"/>
        <end position="34"/>
    </location>
</feature>
<evidence type="ECO:0000256" key="1">
    <source>
        <dbReference type="ARBA" id="ARBA00004651"/>
    </source>
</evidence>
<dbReference type="EMBL" id="FN869859">
    <property type="protein sequence ID" value="CCC81957.1"/>
    <property type="molecule type" value="Genomic_DNA"/>
</dbReference>
<evidence type="ECO:0000256" key="4">
    <source>
        <dbReference type="ARBA" id="ARBA00022692"/>
    </source>
</evidence>
<keyword evidence="4 7" id="KW-0812">Transmembrane</keyword>
<dbReference type="AlphaFoldDB" id="G4RK62"/>
<dbReference type="GO" id="GO:0005886">
    <property type="term" value="C:plasma membrane"/>
    <property type="evidence" value="ECO:0007669"/>
    <property type="project" value="UniProtKB-SubCell"/>
</dbReference>
<dbReference type="STRING" id="768679.TTX_1321"/>
<dbReference type="GeneID" id="11262202"/>
<dbReference type="HOGENOM" id="CLU_021628_0_0_2"/>
<feature type="transmembrane region" description="Helical" evidence="7">
    <location>
        <begin position="113"/>
        <end position="132"/>
    </location>
</feature>
<feature type="transmembrane region" description="Helical" evidence="7">
    <location>
        <begin position="498"/>
        <end position="518"/>
    </location>
</feature>
<name>G4RK62_THETK</name>
<feature type="transmembrane region" description="Helical" evidence="7">
    <location>
        <begin position="225"/>
        <end position="245"/>
    </location>
</feature>
<keyword evidence="2" id="KW-0813">Transport</keyword>
<gene>
    <name evidence="8" type="primary">lctP</name>
    <name evidence="8" type="ordered locus">TTX_1321</name>
</gene>
<feature type="transmembrane region" description="Helical" evidence="7">
    <location>
        <begin position="41"/>
        <end position="60"/>
    </location>
</feature>
<dbReference type="GO" id="GO:0015129">
    <property type="term" value="F:lactate transmembrane transporter activity"/>
    <property type="evidence" value="ECO:0007669"/>
    <property type="project" value="InterPro"/>
</dbReference>
<dbReference type="Pfam" id="PF02652">
    <property type="entry name" value="Lactate_perm"/>
    <property type="match status" value="1"/>
</dbReference>
<accession>G4RK62</accession>
<dbReference type="RefSeq" id="WP_014127212.1">
    <property type="nucleotide sequence ID" value="NC_016070.1"/>
</dbReference>
<evidence type="ECO:0000256" key="2">
    <source>
        <dbReference type="ARBA" id="ARBA00022448"/>
    </source>
</evidence>
<dbReference type="PATRIC" id="fig|768679.9.peg.1339"/>
<feature type="transmembrane region" description="Helical" evidence="7">
    <location>
        <begin position="138"/>
        <end position="162"/>
    </location>
</feature>
<organism evidence="8 9">
    <name type="scientific">Thermoproteus tenax (strain ATCC 35583 / DSM 2078 / JCM 9277 / NBRC 100435 / Kra 1)</name>
    <dbReference type="NCBI Taxonomy" id="768679"/>
    <lineage>
        <taxon>Archaea</taxon>
        <taxon>Thermoproteota</taxon>
        <taxon>Thermoprotei</taxon>
        <taxon>Thermoproteales</taxon>
        <taxon>Thermoproteaceae</taxon>
        <taxon>Thermoproteus</taxon>
    </lineage>
</organism>
<evidence type="ECO:0000256" key="7">
    <source>
        <dbReference type="SAM" id="Phobius"/>
    </source>
</evidence>
<feature type="transmembrane region" description="Helical" evidence="7">
    <location>
        <begin position="251"/>
        <end position="268"/>
    </location>
</feature>
<keyword evidence="5 7" id="KW-1133">Transmembrane helix</keyword>
<dbReference type="InterPro" id="IPR003804">
    <property type="entry name" value="Lactate_perm"/>
</dbReference>
<dbReference type="KEGG" id="ttn:TTX_1321"/>
<comment type="subcellular location">
    <subcellularLocation>
        <location evidence="1">Cell membrane</location>
        <topology evidence="1">Multi-pass membrane protein</topology>
    </subcellularLocation>
</comment>
<evidence type="ECO:0000256" key="3">
    <source>
        <dbReference type="ARBA" id="ARBA00022475"/>
    </source>
</evidence>
<feature type="transmembrane region" description="Helical" evidence="7">
    <location>
        <begin position="336"/>
        <end position="357"/>
    </location>
</feature>
<reference evidence="8 9" key="1">
    <citation type="journal article" date="2011" name="PLoS ONE">
        <title>The complete genome sequence of Thermoproteus tenax: a physiologically versatile member of the Crenarchaeota.</title>
        <authorList>
            <person name="Siebers B."/>
            <person name="Zaparty M."/>
            <person name="Raddatz G."/>
            <person name="Tjaden B."/>
            <person name="Albers S.V."/>
            <person name="Bell S.D."/>
            <person name="Blombach F."/>
            <person name="Kletzin A."/>
            <person name="Kyrpides N."/>
            <person name="Lanz C."/>
            <person name="Plagens A."/>
            <person name="Rampp M."/>
            <person name="Rosinus A."/>
            <person name="von Jan M."/>
            <person name="Makarova K.S."/>
            <person name="Klenk H.P."/>
            <person name="Schuster S.C."/>
            <person name="Hensel R."/>
        </authorList>
    </citation>
    <scope>NUCLEOTIDE SEQUENCE [LARGE SCALE GENOMIC DNA]</scope>
    <source>
        <strain evidence="9">ATCC 35583 / DSM 2078 / JCM 9277 / NBRC 100435 / Kra 1</strain>
    </source>
</reference>
<dbReference type="PANTHER" id="PTHR30003">
    <property type="entry name" value="L-LACTATE PERMEASE"/>
    <property type="match status" value="1"/>
</dbReference>
<dbReference type="PaxDb" id="768679-TTX_1321"/>
<evidence type="ECO:0000313" key="8">
    <source>
        <dbReference type="EMBL" id="CCC81957.1"/>
    </source>
</evidence>
<feature type="transmembrane region" description="Helical" evidence="7">
    <location>
        <begin position="289"/>
        <end position="307"/>
    </location>
</feature>
<evidence type="ECO:0000313" key="9">
    <source>
        <dbReference type="Proteomes" id="UP000002654"/>
    </source>
</evidence>
<feature type="transmembrane region" description="Helical" evidence="7">
    <location>
        <begin position="378"/>
        <end position="398"/>
    </location>
</feature>
<dbReference type="eggNOG" id="arCOG04386">
    <property type="taxonomic scope" value="Archaea"/>
</dbReference>
<feature type="transmembrane region" description="Helical" evidence="7">
    <location>
        <begin position="66"/>
        <end position="92"/>
    </location>
</feature>
<dbReference type="PANTHER" id="PTHR30003:SF0">
    <property type="entry name" value="GLYCOLATE PERMEASE GLCA-RELATED"/>
    <property type="match status" value="1"/>
</dbReference>
<evidence type="ECO:0000256" key="6">
    <source>
        <dbReference type="ARBA" id="ARBA00023136"/>
    </source>
</evidence>
<keyword evidence="6 7" id="KW-0472">Membrane</keyword>
<proteinExistence type="predicted"/>
<feature type="transmembrane region" description="Helical" evidence="7">
    <location>
        <begin position="404"/>
        <end position="427"/>
    </location>
</feature>
<feature type="transmembrane region" description="Helical" evidence="7">
    <location>
        <begin position="195"/>
        <end position="213"/>
    </location>
</feature>
<protein>
    <submittedName>
        <fullName evidence="8">L-lactate permease</fullName>
    </submittedName>
</protein>
<feature type="transmembrane region" description="Helical" evidence="7">
    <location>
        <begin position="169"/>
        <end position="189"/>
    </location>
</feature>
<sequence>MVYTQPVYFWGNPMLTIIIDITPILVLFILLAGLKQTAWKAVLISSVLTFLLAVLVGAPLDQTGYVWLMGALFGFWYISWLIFWGITWFNTWRLAGYFDAFTSWLLRNIVNDIRVLSIALAWSLGSLIEGLMGFGTPWAYVVPILVSLGLPSLRAITLVAVADTAPVSYGAFGIPIITLAGVTGLPLMFMSSVSAHIVAVLAFLITFILLYIIDGWRGIREVWPIGLVGATGYVIGQYTTAVYMGPYLPDVIGSILSFIFIILFSKVWKPRNIIKPTTIKINNIQDKGVVLRAWISLAMFVAILGLWNSPISPMKLNLVTFSVSAYSEVLKKSVSISYVFNLLATGTSALVAWLLTIPIMGASREVVVKALKTTVSQTWGAVLTGVFALSLGFVFNFSGMAYSLAYLTSGLGILFVLISPFLGWLGAALTGSNTSSNALFGPFQAAMGTLLGIPQGFFPGLQTVGAELGKPVAPQTVSAGLSTTEYVRKEGVVIRNNLRYSIGLVFLLLLVGILYLILYPYPFILHGK</sequence>
<dbReference type="Proteomes" id="UP000002654">
    <property type="component" value="Chromosome"/>
</dbReference>
<keyword evidence="3" id="KW-1003">Cell membrane</keyword>
<keyword evidence="9" id="KW-1185">Reference proteome</keyword>